<accession>A0A1L7N162</accession>
<sequence length="225" mass="26216">MSGYIRPENRDTRYALWHVRYQCRVPYIQTLNIDELEAWGLPTSGDVHHDHAMQWEPRLISIPIHRMADLWSGGANVSLVNRADAPKIYEAISAHLFAWKNHIENSYHPTKPPYEDLLVLDQFANIIYEHAKFAYDKNFVDKHFRISSRGAIGRRAMLNSMTRIDERRRENAERGMTELRNIDFVEAAPRYNPDAERTFVDYSGRDQAPDAPARNSLAKFFKKGQ</sequence>
<evidence type="ECO:0000313" key="2">
    <source>
        <dbReference type="Proteomes" id="UP000222831"/>
    </source>
</evidence>
<dbReference type="GeneID" id="40074627"/>
<dbReference type="Proteomes" id="UP000222831">
    <property type="component" value="Segment"/>
</dbReference>
<dbReference type="KEGG" id="vg:40074627"/>
<evidence type="ECO:0000313" key="1">
    <source>
        <dbReference type="EMBL" id="BAW19206.1"/>
    </source>
</evidence>
<organism evidence="1 2">
    <name type="scientific">Ralstonia phage RP12</name>
    <dbReference type="NCBI Taxonomy" id="1923889"/>
    <lineage>
        <taxon>Viruses</taxon>
        <taxon>Duplodnaviria</taxon>
        <taxon>Heunggongvirae</taxon>
        <taxon>Uroviricota</taxon>
        <taxon>Caudoviricetes</taxon>
        <taxon>Chimalliviridae</taxon>
        <taxon>Ripduovirus</taxon>
        <taxon>Ripduovirus RP12</taxon>
    </lineage>
</organism>
<protein>
    <submittedName>
        <fullName evidence="1">Uncharacterized protein</fullName>
    </submittedName>
</protein>
<dbReference type="RefSeq" id="YP_009598925.1">
    <property type="nucleotide sequence ID" value="NC_041911.1"/>
</dbReference>
<reference evidence="1 2" key="1">
    <citation type="submission" date="2016-12" db="EMBL/GenBank/DDBJ databases">
        <title>Characterization of two jumbo phages RP12 and RP31 infecting the phytopathogen Ralstonia solanacearum.</title>
        <authorList>
            <person name="Kawasaki T."/>
            <person name="Yoshikawa G."/>
            <person name="Ogata H."/>
            <person name="Yamada T."/>
        </authorList>
    </citation>
    <scope>NUCLEOTIDE SEQUENCE [LARGE SCALE GENOMIC DNA]</scope>
    <source>
        <strain evidence="1 2">RP12</strain>
    </source>
</reference>
<name>A0A1L7N162_9CAUD</name>
<keyword evidence="2" id="KW-1185">Reference proteome</keyword>
<dbReference type="EMBL" id="AP017924">
    <property type="protein sequence ID" value="BAW19206.1"/>
    <property type="molecule type" value="Genomic_DNA"/>
</dbReference>
<proteinExistence type="predicted"/>